<dbReference type="RefSeq" id="WP_249289589.1">
    <property type="nucleotide sequence ID" value="NZ_JACRSQ010000007.1"/>
</dbReference>
<protein>
    <submittedName>
        <fullName evidence="1">DUF1848 domain-containing protein</fullName>
    </submittedName>
</protein>
<evidence type="ECO:0000313" key="2">
    <source>
        <dbReference type="Proteomes" id="UP000657006"/>
    </source>
</evidence>
<evidence type="ECO:0000313" key="1">
    <source>
        <dbReference type="EMBL" id="MBC8543210.1"/>
    </source>
</evidence>
<dbReference type="Pfam" id="PF08902">
    <property type="entry name" value="DUF1848"/>
    <property type="match status" value="1"/>
</dbReference>
<dbReference type="InterPro" id="IPR014998">
    <property type="entry name" value="DUF1848"/>
</dbReference>
<dbReference type="EMBL" id="JACRSQ010000007">
    <property type="protein sequence ID" value="MBC8543210.1"/>
    <property type="molecule type" value="Genomic_DNA"/>
</dbReference>
<comment type="caution">
    <text evidence="1">The sequence shown here is derived from an EMBL/GenBank/DDBJ whole genome shotgun (WGS) entry which is preliminary data.</text>
</comment>
<proteinExistence type="predicted"/>
<dbReference type="AlphaFoldDB" id="A0A926DTW5"/>
<dbReference type="Proteomes" id="UP000657006">
    <property type="component" value="Unassembled WGS sequence"/>
</dbReference>
<sequence length="314" mass="35961">MIISASRRTDLPSFYSEWFLRRLREGLVLTRNPVNPSQVTGIALSPEVVDCIVFWTKDPANLMDKLDEIDSMGYRYLFQFTLTPYGRELERNLRPKPEILHTFLRLSDRLGPKRVLWRYDPIVLNKGLDISYHLNQFERLCRQLAAHTCQCTISFVDSYDKLTGPFQRGILREPTFQEQERLAKGFAEIASSFDLPLKACAEKHDFSSYGIRPASCIDPGILEAVCGYPLKTEPDAGQREYCGCCRSIDIGAYNTCRNGCVYCYANYNERTVQKNSSLHRPSSYLMVGEMSAADHLSTPPVRSLRKEFEQLPID</sequence>
<gene>
    <name evidence="1" type="ORF">H8730_06605</name>
</gene>
<organism evidence="1 2">
    <name type="scientific">Bianquea renquensis</name>
    <dbReference type="NCBI Taxonomy" id="2763661"/>
    <lineage>
        <taxon>Bacteria</taxon>
        <taxon>Bacillati</taxon>
        <taxon>Bacillota</taxon>
        <taxon>Clostridia</taxon>
        <taxon>Eubacteriales</taxon>
        <taxon>Bianqueaceae</taxon>
        <taxon>Bianquea</taxon>
    </lineage>
</organism>
<name>A0A926DTW5_9FIRM</name>
<accession>A0A926DTW5</accession>
<reference evidence="1" key="1">
    <citation type="submission" date="2020-08" db="EMBL/GenBank/DDBJ databases">
        <title>Genome public.</title>
        <authorList>
            <person name="Liu C."/>
            <person name="Sun Q."/>
        </authorList>
    </citation>
    <scope>NUCLEOTIDE SEQUENCE</scope>
    <source>
        <strain evidence="1">NSJ-32</strain>
    </source>
</reference>
<keyword evidence="2" id="KW-1185">Reference proteome</keyword>